<dbReference type="InterPro" id="IPR049654">
    <property type="entry name" value="FecA-like"/>
</dbReference>
<proteinExistence type="inferred from homology"/>
<keyword evidence="12 20" id="KW-0675">Receptor</keyword>
<dbReference type="EMBL" id="JADMCD010000002">
    <property type="protein sequence ID" value="MBF8639951.1"/>
    <property type="molecule type" value="Genomic_DNA"/>
</dbReference>
<dbReference type="GO" id="GO:0009279">
    <property type="term" value="C:cell outer membrane"/>
    <property type="evidence" value="ECO:0007669"/>
    <property type="project" value="UniProtKB-SubCell"/>
</dbReference>
<dbReference type="GO" id="GO:0038023">
    <property type="term" value="F:signaling receptor activity"/>
    <property type="evidence" value="ECO:0007669"/>
    <property type="project" value="InterPro"/>
</dbReference>
<sequence>MSSSTFMLTPLSRALRHVVFGTAVLLGSVPLMATAQTVTQAEVSRTFHIAPGPLEAALNQFGQTANIMVAFSPDLTTNRTTQGLEGEFGIFEGLSHLLEGSGLEAVAQKGGYSLQPAAVSASATNDERAAANLETLTVVGDWLGDAQQQDVFEHPGARDVIRRDEFERVGASTAREVLNRIPGVNAPENNGTGSHDMALNFGIRGLNPRLASRSTVLMDGIPVPFAPYGQPQLSFAPISMGNMDAVDVVRGGGAVRYGPQNVGGIVNFVTRAIPDDFTVKGGIQNELSPSSSHDGIKTSGNLLIGGTGENGLGGALLYSGVRGGDYREHSDTQIDDLILKGKYQLDDANSFTAIGQYYEGEAEMPGGLSVADFDSNPYQSTRPLDKFWGRRTLVGLGYQYEEDARKFTVNTFFTKTLRSGYLNQGTFQSLSPREYWVRGVETRFSQGFSLGESWHEVGIGYRYVNEASHELRYRVPITSTERPSTSSRNDRDTRGSTEANAFYIDDRIDIGKWTFTPGIRYELIDSEQVNKLNNTPYKGDYHASLPALNVMYHVTDTWNLYANTEGSFGSVQYSQMPNRVAAGEVKPEKARTWEVGTRYDNGILKAELGAFLINFDNQYDSSQTLDTVIARGKTRHRGLEASVAYQLEDLSPSLAGFDVYATYAYVDATIREEGPNKGNRVPFSSKHKGTLGVGYTHNAWRLDLDSAFQSSQYADNANTVEESADGSNGRIPGYMTWNSRAAYDFGPQLSNLKVAVGVKNIFNTEYYTRSFDDNNKGKYLGQPRTVYLQTSVAF</sequence>
<keyword evidence="7" id="KW-0732">Signal</keyword>
<dbReference type="Gene3D" id="3.55.50.30">
    <property type="match status" value="1"/>
</dbReference>
<evidence type="ECO:0000256" key="5">
    <source>
        <dbReference type="ARBA" id="ARBA00022496"/>
    </source>
</evidence>
<keyword evidence="4 14" id="KW-1134">Transmembrane beta strand</keyword>
<evidence type="ECO:0000313" key="21">
    <source>
        <dbReference type="Proteomes" id="UP000250443"/>
    </source>
</evidence>
<dbReference type="Gene3D" id="2.170.130.10">
    <property type="entry name" value="TonB-dependent receptor, plug domain"/>
    <property type="match status" value="1"/>
</dbReference>
<dbReference type="InterPro" id="IPR010105">
    <property type="entry name" value="TonB_sidphr_rcpt"/>
</dbReference>
<evidence type="ECO:0000259" key="18">
    <source>
        <dbReference type="SMART" id="SM00965"/>
    </source>
</evidence>
<evidence type="ECO:0000256" key="14">
    <source>
        <dbReference type="PROSITE-ProRule" id="PRU01360"/>
    </source>
</evidence>
<comment type="subcellular location">
    <subcellularLocation>
        <location evidence="1 14">Cell outer membrane</location>
        <topology evidence="1 14">Multi-pass membrane protein</topology>
    </subcellularLocation>
</comment>
<dbReference type="Gene3D" id="2.40.170.20">
    <property type="entry name" value="TonB-dependent receptor, beta-barrel domain"/>
    <property type="match status" value="1"/>
</dbReference>
<dbReference type="InterPro" id="IPR036942">
    <property type="entry name" value="Beta-barrel_TonB_sf"/>
</dbReference>
<evidence type="ECO:0000256" key="12">
    <source>
        <dbReference type="ARBA" id="ARBA00023170"/>
    </source>
</evidence>
<keyword evidence="10 16" id="KW-0798">TonB box</keyword>
<feature type="compositionally biased region" description="Polar residues" evidence="17">
    <location>
        <begin position="477"/>
        <end position="487"/>
    </location>
</feature>
<dbReference type="Proteomes" id="UP000626180">
    <property type="component" value="Unassembled WGS sequence"/>
</dbReference>
<protein>
    <submittedName>
        <fullName evidence="20">TonB-dependent siderophore receptor</fullName>
    </submittedName>
</protein>
<reference evidence="20 21" key="1">
    <citation type="submission" date="2018-06" db="EMBL/GenBank/DDBJ databases">
        <authorList>
            <consortium name="Pathogen Informatics"/>
            <person name="Doyle S."/>
        </authorList>
    </citation>
    <scope>NUCLEOTIDE SEQUENCE [LARGE SCALE GENOMIC DNA]</scope>
    <source>
        <strain evidence="20 21">NCTC11842</strain>
    </source>
</reference>
<dbReference type="PANTHER" id="PTHR30442">
    <property type="entry name" value="IRON III DICITRATE TRANSPORT PROTEIN FECA"/>
    <property type="match status" value="1"/>
</dbReference>
<evidence type="ECO:0000256" key="3">
    <source>
        <dbReference type="ARBA" id="ARBA00022448"/>
    </source>
</evidence>
<reference evidence="19 22" key="2">
    <citation type="submission" date="2020-10" db="EMBL/GenBank/DDBJ databases">
        <title>Genome sequences of Pseudomonas isolates.</title>
        <authorList>
            <person name="Wessels L."/>
            <person name="Reich F."/>
            <person name="Hammerl J."/>
        </authorList>
    </citation>
    <scope>NUCLEOTIDE SEQUENCE [LARGE SCALE GENOMIC DNA]</scope>
    <source>
        <strain evidence="19 22">20-MO00624-0</strain>
    </source>
</reference>
<dbReference type="InterPro" id="IPR000531">
    <property type="entry name" value="Beta-barrel_TonB"/>
</dbReference>
<evidence type="ECO:0000313" key="19">
    <source>
        <dbReference type="EMBL" id="MBF8639951.1"/>
    </source>
</evidence>
<evidence type="ECO:0000256" key="4">
    <source>
        <dbReference type="ARBA" id="ARBA00022452"/>
    </source>
</evidence>
<evidence type="ECO:0000256" key="7">
    <source>
        <dbReference type="ARBA" id="ARBA00022729"/>
    </source>
</evidence>
<dbReference type="SMART" id="SM00965">
    <property type="entry name" value="STN"/>
    <property type="match status" value="1"/>
</dbReference>
<comment type="similarity">
    <text evidence="2 14 16">Belongs to the TonB-dependent receptor family.</text>
</comment>
<evidence type="ECO:0000256" key="16">
    <source>
        <dbReference type="RuleBase" id="RU003357"/>
    </source>
</evidence>
<evidence type="ECO:0000256" key="17">
    <source>
        <dbReference type="SAM" id="MobiDB-lite"/>
    </source>
</evidence>
<evidence type="ECO:0000256" key="11">
    <source>
        <dbReference type="ARBA" id="ARBA00023136"/>
    </source>
</evidence>
<evidence type="ECO:0000256" key="1">
    <source>
        <dbReference type="ARBA" id="ARBA00004571"/>
    </source>
</evidence>
<keyword evidence="3 14" id="KW-0813">Transport</keyword>
<dbReference type="Proteomes" id="UP000250443">
    <property type="component" value="Unassembled WGS sequence"/>
</dbReference>
<dbReference type="PANTHER" id="PTHR30442:SF0">
    <property type="entry name" value="FE(3+) DICITRATE TRANSPORT PROTEIN FECA"/>
    <property type="match status" value="1"/>
</dbReference>
<evidence type="ECO:0000313" key="22">
    <source>
        <dbReference type="Proteomes" id="UP000626180"/>
    </source>
</evidence>
<dbReference type="EMBL" id="UAUF01000012">
    <property type="protein sequence ID" value="SPZ08478.1"/>
    <property type="molecule type" value="Genomic_DNA"/>
</dbReference>
<dbReference type="AlphaFoldDB" id="A0A2X2CL05"/>
<dbReference type="InterPro" id="IPR010917">
    <property type="entry name" value="TonB_rcpt_CS"/>
</dbReference>
<dbReference type="GO" id="GO:0015343">
    <property type="term" value="F:siderophore-iron transmembrane transporter activity"/>
    <property type="evidence" value="ECO:0007669"/>
    <property type="project" value="InterPro"/>
</dbReference>
<dbReference type="NCBIfam" id="NF041676">
    <property type="entry name" value="FecA_OM_dicitr"/>
    <property type="match status" value="1"/>
</dbReference>
<keyword evidence="11 14" id="KW-0472">Membrane</keyword>
<evidence type="ECO:0000256" key="8">
    <source>
        <dbReference type="ARBA" id="ARBA00023004"/>
    </source>
</evidence>
<accession>A0A2X2CL05</accession>
<dbReference type="CDD" id="cd01347">
    <property type="entry name" value="ligand_gated_channel"/>
    <property type="match status" value="1"/>
</dbReference>
<evidence type="ECO:0000256" key="2">
    <source>
        <dbReference type="ARBA" id="ARBA00009810"/>
    </source>
</evidence>
<dbReference type="InterPro" id="IPR037066">
    <property type="entry name" value="Plug_dom_sf"/>
</dbReference>
<dbReference type="InterPro" id="IPR012910">
    <property type="entry name" value="Plug_dom"/>
</dbReference>
<gene>
    <name evidence="20" type="primary">fecA</name>
    <name evidence="19" type="ORF">IRZ65_04550</name>
    <name evidence="20" type="ORF">NCTC11842_02807</name>
</gene>
<evidence type="ECO:0000256" key="6">
    <source>
        <dbReference type="ARBA" id="ARBA00022692"/>
    </source>
</evidence>
<evidence type="ECO:0000256" key="13">
    <source>
        <dbReference type="ARBA" id="ARBA00023237"/>
    </source>
</evidence>
<organism evidence="20 21">
    <name type="scientific">Pseudomonas luteola</name>
    <dbReference type="NCBI Taxonomy" id="47886"/>
    <lineage>
        <taxon>Bacteria</taxon>
        <taxon>Pseudomonadati</taxon>
        <taxon>Pseudomonadota</taxon>
        <taxon>Gammaproteobacteria</taxon>
        <taxon>Pseudomonadales</taxon>
        <taxon>Pseudomonadaceae</taxon>
        <taxon>Pseudomonas</taxon>
    </lineage>
</organism>
<name>A0A2X2CL05_PSELU</name>
<feature type="domain" description="Secretin/TonB short N-terminal" evidence="18">
    <location>
        <begin position="67"/>
        <end position="117"/>
    </location>
</feature>
<dbReference type="Pfam" id="PF00593">
    <property type="entry name" value="TonB_dep_Rec_b-barrel"/>
    <property type="match status" value="1"/>
</dbReference>
<dbReference type="Pfam" id="PF07715">
    <property type="entry name" value="Plug"/>
    <property type="match status" value="1"/>
</dbReference>
<evidence type="ECO:0000256" key="9">
    <source>
        <dbReference type="ARBA" id="ARBA00023065"/>
    </source>
</evidence>
<keyword evidence="9" id="KW-0406">Ion transport</keyword>
<keyword evidence="8" id="KW-0408">Iron</keyword>
<keyword evidence="13 14" id="KW-0998">Cell outer membrane</keyword>
<evidence type="ECO:0000256" key="15">
    <source>
        <dbReference type="PROSITE-ProRule" id="PRU10144"/>
    </source>
</evidence>
<dbReference type="SUPFAM" id="SSF56935">
    <property type="entry name" value="Porins"/>
    <property type="match status" value="1"/>
</dbReference>
<dbReference type="InterPro" id="IPR039426">
    <property type="entry name" value="TonB-dep_rcpt-like"/>
</dbReference>
<dbReference type="GO" id="GO:0015891">
    <property type="term" value="P:siderophore transport"/>
    <property type="evidence" value="ECO:0007669"/>
    <property type="project" value="InterPro"/>
</dbReference>
<feature type="region of interest" description="Disordered" evidence="17">
    <location>
        <begin position="475"/>
        <end position="495"/>
    </location>
</feature>
<dbReference type="PROSITE" id="PS01156">
    <property type="entry name" value="TONB_DEPENDENT_REC_2"/>
    <property type="match status" value="1"/>
</dbReference>
<keyword evidence="5" id="KW-0410">Iron transport</keyword>
<keyword evidence="22" id="KW-1185">Reference proteome</keyword>
<keyword evidence="6 14" id="KW-0812">Transmembrane</keyword>
<dbReference type="NCBIfam" id="TIGR01783">
    <property type="entry name" value="TonB-siderophor"/>
    <property type="match status" value="1"/>
</dbReference>
<dbReference type="PROSITE" id="PS52016">
    <property type="entry name" value="TONB_DEPENDENT_REC_3"/>
    <property type="match status" value="1"/>
</dbReference>
<evidence type="ECO:0000313" key="20">
    <source>
        <dbReference type="EMBL" id="SPZ08478.1"/>
    </source>
</evidence>
<feature type="short sequence motif" description="TonB C-terminal box" evidence="15">
    <location>
        <begin position="777"/>
        <end position="794"/>
    </location>
</feature>
<dbReference type="RefSeq" id="WP_010795001.1">
    <property type="nucleotide sequence ID" value="NZ_CP069262.1"/>
</dbReference>
<dbReference type="InterPro" id="IPR011662">
    <property type="entry name" value="Secretin/TonB_short_N"/>
</dbReference>
<evidence type="ECO:0000256" key="10">
    <source>
        <dbReference type="ARBA" id="ARBA00023077"/>
    </source>
</evidence>